<dbReference type="GO" id="GO:0019627">
    <property type="term" value="P:urea metabolic process"/>
    <property type="evidence" value="ECO:0007669"/>
    <property type="project" value="InterPro"/>
</dbReference>
<feature type="domain" description="UreE urease accessory N-terminal" evidence="6">
    <location>
        <begin position="1"/>
        <end position="64"/>
    </location>
</feature>
<gene>
    <name evidence="5" type="primary">ureE</name>
    <name evidence="7" type="ORF">SAMN02949497_2833</name>
</gene>
<dbReference type="NCBIfam" id="NF009751">
    <property type="entry name" value="PRK13261.1-1"/>
    <property type="match status" value="1"/>
</dbReference>
<dbReference type="AlphaFoldDB" id="A0A1Y6CXS1"/>
<comment type="similarity">
    <text evidence="5">Belongs to the UreE family.</text>
</comment>
<dbReference type="GO" id="GO:0006457">
    <property type="term" value="P:protein folding"/>
    <property type="evidence" value="ECO:0007669"/>
    <property type="project" value="InterPro"/>
</dbReference>
<dbReference type="Proteomes" id="UP000192923">
    <property type="component" value="Unassembled WGS sequence"/>
</dbReference>
<reference evidence="7 8" key="1">
    <citation type="submission" date="2016-12" db="EMBL/GenBank/DDBJ databases">
        <authorList>
            <person name="Song W.-J."/>
            <person name="Kurnit D.M."/>
        </authorList>
    </citation>
    <scope>NUCLEOTIDE SEQUENCE [LARGE SCALE GENOMIC DNA]</scope>
    <source>
        <strain evidence="7 8">175</strain>
    </source>
</reference>
<dbReference type="GO" id="GO:0051082">
    <property type="term" value="F:unfolded protein binding"/>
    <property type="evidence" value="ECO:0007669"/>
    <property type="project" value="UniProtKB-UniRule"/>
</dbReference>
<evidence type="ECO:0000313" key="8">
    <source>
        <dbReference type="Proteomes" id="UP000192923"/>
    </source>
</evidence>
<dbReference type="Gene3D" id="3.30.70.790">
    <property type="entry name" value="UreE, C-terminal domain"/>
    <property type="match status" value="1"/>
</dbReference>
<sequence length="143" mass="15319">MYSLTEFASPETPHGDTLTLPYEARQKSRLLARTDGGVQVGLFLPRGKVLRGGDVLTGPTGEVVAVRSAPEALSVVKTGDALLFARACYHLGNRHVALQIAPGELRYLADHVLDEMVRGLGLEIAHESAPFEPEAGAYHGHGH</sequence>
<keyword evidence="4 5" id="KW-0143">Chaperone</keyword>
<comment type="subcellular location">
    <subcellularLocation>
        <location evidence="1 5">Cytoplasm</location>
    </subcellularLocation>
</comment>
<dbReference type="SUPFAM" id="SSF69287">
    <property type="entry name" value="Urease metallochaperone UreE, N-terminal domain"/>
    <property type="match status" value="1"/>
</dbReference>
<dbReference type="HAMAP" id="MF_00822">
    <property type="entry name" value="UreE"/>
    <property type="match status" value="1"/>
</dbReference>
<evidence type="ECO:0000259" key="6">
    <source>
        <dbReference type="SMART" id="SM00988"/>
    </source>
</evidence>
<keyword evidence="2 5" id="KW-0963">Cytoplasm</keyword>
<dbReference type="STRING" id="1760988.SAMN02949497_2833"/>
<dbReference type="SMART" id="SM00988">
    <property type="entry name" value="UreE_N"/>
    <property type="match status" value="1"/>
</dbReference>
<dbReference type="SUPFAM" id="SSF69737">
    <property type="entry name" value="Urease metallochaperone UreE, C-terminal domain"/>
    <property type="match status" value="1"/>
</dbReference>
<evidence type="ECO:0000313" key="7">
    <source>
        <dbReference type="EMBL" id="SMF95469.1"/>
    </source>
</evidence>
<accession>A0A1Y6CXS1</accession>
<comment type="function">
    <text evidence="5">Involved in urease metallocenter assembly. Binds nickel. Probably functions as a nickel donor during metallocenter assembly.</text>
</comment>
<dbReference type="InterPro" id="IPR004029">
    <property type="entry name" value="UreE_N"/>
</dbReference>
<evidence type="ECO:0000256" key="5">
    <source>
        <dbReference type="HAMAP-Rule" id="MF_00822"/>
    </source>
</evidence>
<keyword evidence="3 5" id="KW-0533">Nickel</keyword>
<dbReference type="CDD" id="cd00571">
    <property type="entry name" value="UreE"/>
    <property type="match status" value="1"/>
</dbReference>
<dbReference type="InterPro" id="IPR007864">
    <property type="entry name" value="UreE_C_dom"/>
</dbReference>
<evidence type="ECO:0000256" key="3">
    <source>
        <dbReference type="ARBA" id="ARBA00022596"/>
    </source>
</evidence>
<name>A0A1Y6CXS1_9GAMM</name>
<dbReference type="EMBL" id="FXAM01000001">
    <property type="protein sequence ID" value="SMF95469.1"/>
    <property type="molecule type" value="Genomic_DNA"/>
</dbReference>
<protein>
    <recommendedName>
        <fullName evidence="5">Urease accessory protein UreE</fullName>
    </recommendedName>
</protein>
<dbReference type="InterPro" id="IPR012406">
    <property type="entry name" value="UreE"/>
</dbReference>
<dbReference type="OrthoDB" id="5421304at2"/>
<dbReference type="GO" id="GO:0016151">
    <property type="term" value="F:nickel cation binding"/>
    <property type="evidence" value="ECO:0007669"/>
    <property type="project" value="UniProtKB-UniRule"/>
</dbReference>
<evidence type="ECO:0000256" key="1">
    <source>
        <dbReference type="ARBA" id="ARBA00004496"/>
    </source>
</evidence>
<dbReference type="Pfam" id="PF02814">
    <property type="entry name" value="UreE_N"/>
    <property type="match status" value="1"/>
</dbReference>
<dbReference type="Pfam" id="PF05194">
    <property type="entry name" value="UreE_C"/>
    <property type="match status" value="1"/>
</dbReference>
<dbReference type="GO" id="GO:0005737">
    <property type="term" value="C:cytoplasm"/>
    <property type="evidence" value="ECO:0007669"/>
    <property type="project" value="UniProtKB-SubCell"/>
</dbReference>
<dbReference type="GO" id="GO:0065003">
    <property type="term" value="P:protein-containing complex assembly"/>
    <property type="evidence" value="ECO:0007669"/>
    <property type="project" value="InterPro"/>
</dbReference>
<dbReference type="PIRSF" id="PIRSF036402">
    <property type="entry name" value="Ureas_acces_UreE"/>
    <property type="match status" value="1"/>
</dbReference>
<dbReference type="Gene3D" id="2.60.260.20">
    <property type="entry name" value="Urease metallochaperone UreE, N-terminal domain"/>
    <property type="match status" value="1"/>
</dbReference>
<evidence type="ECO:0000256" key="4">
    <source>
        <dbReference type="ARBA" id="ARBA00023186"/>
    </source>
</evidence>
<proteinExistence type="inferred from homology"/>
<dbReference type="InterPro" id="IPR036118">
    <property type="entry name" value="UreE_N_sf"/>
</dbReference>
<keyword evidence="8" id="KW-1185">Reference proteome</keyword>
<evidence type="ECO:0000256" key="2">
    <source>
        <dbReference type="ARBA" id="ARBA00022490"/>
    </source>
</evidence>
<organism evidence="7 8">
    <name type="scientific">Methylomagnum ishizawai</name>
    <dbReference type="NCBI Taxonomy" id="1760988"/>
    <lineage>
        <taxon>Bacteria</taxon>
        <taxon>Pseudomonadati</taxon>
        <taxon>Pseudomonadota</taxon>
        <taxon>Gammaproteobacteria</taxon>
        <taxon>Methylococcales</taxon>
        <taxon>Methylococcaceae</taxon>
        <taxon>Methylomagnum</taxon>
    </lineage>
</organism>